<name>A0ABP6JSI8_9ACTN</name>
<protein>
    <submittedName>
        <fullName evidence="1">Uncharacterized protein</fullName>
    </submittedName>
</protein>
<sequence length="115" mass="12378">MVDAERSALTTLCKEFDALIGETRLHTAARQELLERIVAEARARRPVLTLLGQLLNTDRETTLRTLATGLPGAGPGTARQENFRCPDGACDRTAVPPPAGAIPRCAVMGRPMERG</sequence>
<organism evidence="1 2">
    <name type="scientific">Streptomyces enissocaesilis</name>
    <dbReference type="NCBI Taxonomy" id="332589"/>
    <lineage>
        <taxon>Bacteria</taxon>
        <taxon>Bacillati</taxon>
        <taxon>Actinomycetota</taxon>
        <taxon>Actinomycetes</taxon>
        <taxon>Kitasatosporales</taxon>
        <taxon>Streptomycetaceae</taxon>
        <taxon>Streptomyces</taxon>
        <taxon>Streptomyces rochei group</taxon>
    </lineage>
</organism>
<evidence type="ECO:0000313" key="1">
    <source>
        <dbReference type="EMBL" id="GAA2945624.1"/>
    </source>
</evidence>
<gene>
    <name evidence="1" type="ORF">GCM10010446_33640</name>
</gene>
<keyword evidence="2" id="KW-1185">Reference proteome</keyword>
<proteinExistence type="predicted"/>
<accession>A0ABP6JSI8</accession>
<dbReference type="Proteomes" id="UP001500403">
    <property type="component" value="Unassembled WGS sequence"/>
</dbReference>
<comment type="caution">
    <text evidence="1">The sequence shown here is derived from an EMBL/GenBank/DDBJ whole genome shotgun (WGS) entry which is preliminary data.</text>
</comment>
<reference evidence="2" key="1">
    <citation type="journal article" date="2019" name="Int. J. Syst. Evol. Microbiol.">
        <title>The Global Catalogue of Microorganisms (GCM) 10K type strain sequencing project: providing services to taxonomists for standard genome sequencing and annotation.</title>
        <authorList>
            <consortium name="The Broad Institute Genomics Platform"/>
            <consortium name="The Broad Institute Genome Sequencing Center for Infectious Disease"/>
            <person name="Wu L."/>
            <person name="Ma J."/>
        </authorList>
    </citation>
    <scope>NUCLEOTIDE SEQUENCE [LARGE SCALE GENOMIC DNA]</scope>
    <source>
        <strain evidence="2">JCM 9088</strain>
    </source>
</reference>
<evidence type="ECO:0000313" key="2">
    <source>
        <dbReference type="Proteomes" id="UP001500403"/>
    </source>
</evidence>
<dbReference type="EMBL" id="BAAAUD010000034">
    <property type="protein sequence ID" value="GAA2945624.1"/>
    <property type="molecule type" value="Genomic_DNA"/>
</dbReference>